<feature type="compositionally biased region" description="Polar residues" evidence="1">
    <location>
        <begin position="94"/>
        <end position="103"/>
    </location>
</feature>
<sequence length="132" mass="14638">CEFLVKLYNDIGTISSEHAFCMLIDLVTTMLSSSFGTTPTNNLTYISLVHCDDTWQMLARLIFLRRAMDIVDYSGQAVHPTGAAQLPTHPPPSVNLSVSSQLAQPRRLLDDPTGSEWAGQPYVLERSSRLAR</sequence>
<protein>
    <submittedName>
        <fullName evidence="2">Uncharacterized protein</fullName>
    </submittedName>
</protein>
<evidence type="ECO:0000256" key="1">
    <source>
        <dbReference type="SAM" id="MobiDB-lite"/>
    </source>
</evidence>
<keyword evidence="3" id="KW-1185">Reference proteome</keyword>
<evidence type="ECO:0000313" key="3">
    <source>
        <dbReference type="Proteomes" id="UP000747110"/>
    </source>
</evidence>
<feature type="non-terminal residue" evidence="2">
    <location>
        <position position="1"/>
    </location>
</feature>
<organism evidence="2 3">
    <name type="scientific">Volvox reticuliferus</name>
    <dbReference type="NCBI Taxonomy" id="1737510"/>
    <lineage>
        <taxon>Eukaryota</taxon>
        <taxon>Viridiplantae</taxon>
        <taxon>Chlorophyta</taxon>
        <taxon>core chlorophytes</taxon>
        <taxon>Chlorophyceae</taxon>
        <taxon>CS clade</taxon>
        <taxon>Chlamydomonadales</taxon>
        <taxon>Volvocaceae</taxon>
        <taxon>Volvox</taxon>
    </lineage>
</organism>
<dbReference type="Proteomes" id="UP000747110">
    <property type="component" value="Unassembled WGS sequence"/>
</dbReference>
<comment type="caution">
    <text evidence="2">The sequence shown here is derived from an EMBL/GenBank/DDBJ whole genome shotgun (WGS) entry which is preliminary data.</text>
</comment>
<reference evidence="2" key="1">
    <citation type="journal article" date="2021" name="Proc. Natl. Acad. Sci. U.S.A.">
        <title>Three genomes in the algal genus Volvox reveal the fate of a haploid sex-determining region after a transition to homothallism.</title>
        <authorList>
            <person name="Yamamoto K."/>
            <person name="Hamaji T."/>
            <person name="Kawai-Toyooka H."/>
            <person name="Matsuzaki R."/>
            <person name="Takahashi F."/>
            <person name="Nishimura Y."/>
            <person name="Kawachi M."/>
            <person name="Noguchi H."/>
            <person name="Minakuchi Y."/>
            <person name="Umen J.G."/>
            <person name="Toyoda A."/>
            <person name="Nozaki H."/>
        </authorList>
    </citation>
    <scope>NUCLEOTIDE SEQUENCE</scope>
    <source>
        <strain evidence="2">NIES-3786</strain>
    </source>
</reference>
<gene>
    <name evidence="2" type="ORF">Vretifemale_14483</name>
</gene>
<name>A0A8J4FQH3_9CHLO</name>
<accession>A0A8J4FQH3</accession>
<proteinExistence type="predicted"/>
<evidence type="ECO:0000313" key="2">
    <source>
        <dbReference type="EMBL" id="GIL85963.1"/>
    </source>
</evidence>
<feature type="region of interest" description="Disordered" evidence="1">
    <location>
        <begin position="81"/>
        <end position="114"/>
    </location>
</feature>
<dbReference type="EMBL" id="BNCP01000034">
    <property type="protein sequence ID" value="GIL85963.1"/>
    <property type="molecule type" value="Genomic_DNA"/>
</dbReference>
<dbReference type="AlphaFoldDB" id="A0A8J4FQH3"/>